<name>A0A1G7S5A5_9BURK</name>
<proteinExistence type="predicted"/>
<evidence type="ECO:0000313" key="2">
    <source>
        <dbReference type="Proteomes" id="UP000199706"/>
    </source>
</evidence>
<sequence>MCSGSETLGAAPALIEPPGASKLSAQQAFEPTWHGRCNTTVTHLFAASDL</sequence>
<reference evidence="1 2" key="1">
    <citation type="submission" date="2016-10" db="EMBL/GenBank/DDBJ databases">
        <authorList>
            <person name="de Groot N.N."/>
        </authorList>
    </citation>
    <scope>NUCLEOTIDE SEQUENCE [LARGE SCALE GENOMIC DNA]</scope>
    <source>
        <strain evidence="1 2">LMG 2247</strain>
    </source>
</reference>
<dbReference type="AlphaFoldDB" id="A0A1G7S5A5"/>
<dbReference type="Proteomes" id="UP000199706">
    <property type="component" value="Unassembled WGS sequence"/>
</dbReference>
<gene>
    <name evidence="1" type="ORF">SAMN05216466_102389</name>
</gene>
<accession>A0A1G7S5A5</accession>
<organism evidence="1 2">
    <name type="scientific">Paraburkholderia phenazinium</name>
    <dbReference type="NCBI Taxonomy" id="60549"/>
    <lineage>
        <taxon>Bacteria</taxon>
        <taxon>Pseudomonadati</taxon>
        <taxon>Pseudomonadota</taxon>
        <taxon>Betaproteobacteria</taxon>
        <taxon>Burkholderiales</taxon>
        <taxon>Burkholderiaceae</taxon>
        <taxon>Paraburkholderia</taxon>
    </lineage>
</organism>
<evidence type="ECO:0000313" key="1">
    <source>
        <dbReference type="EMBL" id="SDG18206.1"/>
    </source>
</evidence>
<dbReference type="EMBL" id="FNCJ01000002">
    <property type="protein sequence ID" value="SDG18206.1"/>
    <property type="molecule type" value="Genomic_DNA"/>
</dbReference>
<protein>
    <submittedName>
        <fullName evidence="1">Uncharacterized protein</fullName>
    </submittedName>
</protein>